<dbReference type="InterPro" id="IPR046536">
    <property type="entry name" value="DUF6601"/>
</dbReference>
<dbReference type="Pfam" id="PF20246">
    <property type="entry name" value="DUF6601"/>
    <property type="match status" value="1"/>
</dbReference>
<name>A0A0A1SR54_9HYPO</name>
<protein>
    <recommendedName>
        <fullName evidence="4">Subtilisin-like serine protease</fullName>
    </recommendedName>
</protein>
<dbReference type="Proteomes" id="UP000039046">
    <property type="component" value="Unassembled WGS sequence"/>
</dbReference>
<keyword evidence="1" id="KW-0812">Transmembrane</keyword>
<dbReference type="PANTHER" id="PTHR34414:SF1">
    <property type="entry name" value="SUBTILISIN-LIKE SERINE PROTEASE"/>
    <property type="match status" value="1"/>
</dbReference>
<accession>A0A0A1SR54</accession>
<evidence type="ECO:0000313" key="2">
    <source>
        <dbReference type="EMBL" id="CEJ82933.1"/>
    </source>
</evidence>
<proteinExistence type="predicted"/>
<evidence type="ECO:0008006" key="4">
    <source>
        <dbReference type="Google" id="ProtNLM"/>
    </source>
</evidence>
<keyword evidence="1" id="KW-0472">Membrane</keyword>
<dbReference type="HOGENOM" id="CLU_043687_0_2_1"/>
<dbReference type="PANTHER" id="PTHR34414">
    <property type="entry name" value="HET DOMAIN-CONTAINING PROTEIN-RELATED"/>
    <property type="match status" value="1"/>
</dbReference>
<organism evidence="2 3">
    <name type="scientific">[Torrubiella] hemipterigena</name>
    <dbReference type="NCBI Taxonomy" id="1531966"/>
    <lineage>
        <taxon>Eukaryota</taxon>
        <taxon>Fungi</taxon>
        <taxon>Dikarya</taxon>
        <taxon>Ascomycota</taxon>
        <taxon>Pezizomycotina</taxon>
        <taxon>Sordariomycetes</taxon>
        <taxon>Hypocreomycetidae</taxon>
        <taxon>Hypocreales</taxon>
        <taxon>Clavicipitaceae</taxon>
        <taxon>Clavicipitaceae incertae sedis</taxon>
        <taxon>'Torrubiella' clade</taxon>
    </lineage>
</organism>
<evidence type="ECO:0000313" key="3">
    <source>
        <dbReference type="Proteomes" id="UP000039046"/>
    </source>
</evidence>
<dbReference type="EMBL" id="CDHN01000001">
    <property type="protein sequence ID" value="CEJ82933.1"/>
    <property type="molecule type" value="Genomic_DNA"/>
</dbReference>
<feature type="transmembrane region" description="Helical" evidence="1">
    <location>
        <begin position="247"/>
        <end position="268"/>
    </location>
</feature>
<reference evidence="2 3" key="1">
    <citation type="journal article" date="2015" name="Genome Announc.">
        <title>Draft Genome Sequence and Gene Annotation of the Entomopathogenic Fungus Verticillium hemipterigenum.</title>
        <authorList>
            <person name="Horn F."/>
            <person name="Habel A."/>
            <person name="Scharf D.H."/>
            <person name="Dworschak J."/>
            <person name="Brakhage A.A."/>
            <person name="Guthke R."/>
            <person name="Hertweck C."/>
            <person name="Linde J."/>
        </authorList>
    </citation>
    <scope>NUCLEOTIDE SEQUENCE [LARGE SCALE GENOMIC DNA]</scope>
</reference>
<gene>
    <name evidence="2" type="ORF">VHEMI02973</name>
</gene>
<dbReference type="AlphaFoldDB" id="A0A0A1SR54"/>
<keyword evidence="3" id="KW-1185">Reference proteome</keyword>
<keyword evidence="1" id="KW-1133">Transmembrane helix</keyword>
<sequence>MSTMSVYDETTCPFSNAVPLPSVGHSVTDTEDLITLLPSSFRNSDNDILTTRHHVTAFIDNELDIARLAVIHTWLWLAGLPIPPRPLHQQISLNRHIFITERMDMHLVWTTGRMYIKPLPRWLLTAAFWDKYLCERVGSTKPDSPRQLHYRRALGFLYSYAALIAYESDFCIARDRCLIPKELTWAQWQAVVNELRLETIHARIDKRFHHGELRLGRLTKIYYFMETPGKGYVRFWNQTSTFFNDNLAWVAGSTVYLAIVLTAMQVGLSNEALMKSDSFQSASYGFTVFAILGPLVVVFGILIAFCCLTIFSIVSTRKFCNEKDARIARGIS</sequence>
<dbReference type="STRING" id="1531966.A0A0A1SR54"/>
<feature type="transmembrane region" description="Helical" evidence="1">
    <location>
        <begin position="288"/>
        <end position="314"/>
    </location>
</feature>
<dbReference type="OrthoDB" id="4934182at2759"/>
<evidence type="ECO:0000256" key="1">
    <source>
        <dbReference type="SAM" id="Phobius"/>
    </source>
</evidence>